<evidence type="ECO:0000313" key="2">
    <source>
        <dbReference type="EMBL" id="KAG2971533.1"/>
    </source>
</evidence>
<name>A0A8T1FGT7_9STRA</name>
<feature type="region of interest" description="Disordered" evidence="1">
    <location>
        <begin position="1"/>
        <end position="22"/>
    </location>
</feature>
<proteinExistence type="predicted"/>
<protein>
    <submittedName>
        <fullName evidence="2">Uncharacterized protein</fullName>
    </submittedName>
</protein>
<evidence type="ECO:0000313" key="3">
    <source>
        <dbReference type="Proteomes" id="UP000697107"/>
    </source>
</evidence>
<dbReference type="AlphaFoldDB" id="A0A8T1FGT7"/>
<evidence type="ECO:0000256" key="1">
    <source>
        <dbReference type="SAM" id="MobiDB-lite"/>
    </source>
</evidence>
<gene>
    <name evidence="2" type="ORF">PC118_g16226</name>
</gene>
<organism evidence="2 3">
    <name type="scientific">Phytophthora cactorum</name>
    <dbReference type="NCBI Taxonomy" id="29920"/>
    <lineage>
        <taxon>Eukaryota</taxon>
        <taxon>Sar</taxon>
        <taxon>Stramenopiles</taxon>
        <taxon>Oomycota</taxon>
        <taxon>Peronosporomycetes</taxon>
        <taxon>Peronosporales</taxon>
        <taxon>Peronosporaceae</taxon>
        <taxon>Phytophthora</taxon>
    </lineage>
</organism>
<dbReference type="EMBL" id="RCML01000663">
    <property type="protein sequence ID" value="KAG2971533.1"/>
    <property type="molecule type" value="Genomic_DNA"/>
</dbReference>
<dbReference type="Proteomes" id="UP000697107">
    <property type="component" value="Unassembled WGS sequence"/>
</dbReference>
<sequence>MSEAGGLSTLDEEVTDTSLPTTSVSSHARRRACYTFHDLVPRDGKETCILRRGLKLDFTAAWQQFPDYTSCRRHLVPVWRGALAVRVVTHGQRAISGGGAMVFDVVEGFSLLASKMRITLESQDKLINMQPFKLRALKSYRSIKASIPSKLKKLEDGWLDWKDDLVSSAKYWRVQRVHSTTMLAAGLNGTRPSYYKRMHHQLLPAA</sequence>
<accession>A0A8T1FGT7</accession>
<reference evidence="2" key="1">
    <citation type="submission" date="2018-10" db="EMBL/GenBank/DDBJ databases">
        <title>Effector identification in a new, highly contiguous assembly of the strawberry crown rot pathogen Phytophthora cactorum.</title>
        <authorList>
            <person name="Armitage A.D."/>
            <person name="Nellist C.F."/>
            <person name="Bates H."/>
            <person name="Vickerstaff R.J."/>
            <person name="Harrison R.J."/>
        </authorList>
    </citation>
    <scope>NUCLEOTIDE SEQUENCE</scope>
    <source>
        <strain evidence="2">P415</strain>
    </source>
</reference>
<comment type="caution">
    <text evidence="2">The sequence shown here is derived from an EMBL/GenBank/DDBJ whole genome shotgun (WGS) entry which is preliminary data.</text>
</comment>